<gene>
    <name evidence="2" type="ORF">EHQ52_11805</name>
</gene>
<dbReference type="EMBL" id="RQFY01000004">
    <property type="protein sequence ID" value="TGL35155.1"/>
    <property type="molecule type" value="Genomic_DNA"/>
</dbReference>
<keyword evidence="3" id="KW-1185">Reference proteome</keyword>
<evidence type="ECO:0000313" key="3">
    <source>
        <dbReference type="Proteomes" id="UP000297871"/>
    </source>
</evidence>
<organism evidence="2 3">
    <name type="scientific">Leptospira koniambonensis</name>
    <dbReference type="NCBI Taxonomy" id="2484950"/>
    <lineage>
        <taxon>Bacteria</taxon>
        <taxon>Pseudomonadati</taxon>
        <taxon>Spirochaetota</taxon>
        <taxon>Spirochaetia</taxon>
        <taxon>Leptospirales</taxon>
        <taxon>Leptospiraceae</taxon>
        <taxon>Leptospira</taxon>
    </lineage>
</organism>
<dbReference type="AlphaFoldDB" id="A0A4R9J9N5"/>
<dbReference type="RefSeq" id="WP_135615347.1">
    <property type="nucleotide sequence ID" value="NZ_RQFY01000004.1"/>
</dbReference>
<accession>A0A4R9J9N5</accession>
<evidence type="ECO:0000313" key="2">
    <source>
        <dbReference type="EMBL" id="TGL35155.1"/>
    </source>
</evidence>
<dbReference type="GO" id="GO:0015035">
    <property type="term" value="F:protein-disulfide reductase activity"/>
    <property type="evidence" value="ECO:0007669"/>
    <property type="project" value="InterPro"/>
</dbReference>
<comment type="caution">
    <text evidence="2">The sequence shown here is derived from an EMBL/GenBank/DDBJ whole genome shotgun (WGS) entry which is preliminary data.</text>
</comment>
<sequence>MKKILLHDDADSKTLGFARIFVFTIVFLHVFFDRTLALSYLDPGLFFPQGIFKFIPSDYWIGINSAGFLLTFKILLLTFLTGSIFGANKLSLHASYLGFAIFLGIEKGFGGHVDHRELFLVYIMFSLSLTPCLDSLSLQKPDLQNEKTPQVYKASILLILLVPILEYVYIGVARLFIGFPEVFHPEIMKGWILHGMIRPTRFPSTGIGAYYLSQSWLNWTLYFILAFSTVLELLALLFPFLKKWPKRLLIFSLIGFHISIFLIMNIIFIENITILLLFFNYTPLLNRILKPFQAEGQVFYDKNCAISNSLVKSIVSSGGAANLSFNYLDTFPKAEIGKVSDSFIVFQDKGTGKQYFRSDALLRTLAASGSTYSFFWIFILIPKFFRDLGYWVFSKYRYSIFGKTN</sequence>
<feature type="transmembrane region" description="Helical" evidence="1">
    <location>
        <begin position="156"/>
        <end position="177"/>
    </location>
</feature>
<dbReference type="Proteomes" id="UP000297871">
    <property type="component" value="Unassembled WGS sequence"/>
</dbReference>
<feature type="transmembrane region" description="Helical" evidence="1">
    <location>
        <begin position="61"/>
        <end position="82"/>
    </location>
</feature>
<feature type="transmembrane region" description="Helical" evidence="1">
    <location>
        <begin position="219"/>
        <end position="241"/>
    </location>
</feature>
<keyword evidence="1" id="KW-0812">Transmembrane</keyword>
<protein>
    <submittedName>
        <fullName evidence="2">DUF393 domain-containing protein</fullName>
    </submittedName>
</protein>
<dbReference type="InterPro" id="IPR007263">
    <property type="entry name" value="DCC1-like"/>
</dbReference>
<feature type="transmembrane region" description="Helical" evidence="1">
    <location>
        <begin position="20"/>
        <end position="41"/>
    </location>
</feature>
<reference evidence="2" key="1">
    <citation type="journal article" date="2019" name="PLoS Negl. Trop. Dis.">
        <title>Revisiting the worldwide diversity of Leptospira species in the environment.</title>
        <authorList>
            <person name="Vincent A.T."/>
            <person name="Schiettekatte O."/>
            <person name="Bourhy P."/>
            <person name="Veyrier F.J."/>
            <person name="Picardeau M."/>
        </authorList>
    </citation>
    <scope>NUCLEOTIDE SEQUENCE [LARGE SCALE GENOMIC DNA]</scope>
    <source>
        <strain evidence="2">201800265</strain>
    </source>
</reference>
<dbReference type="OrthoDB" id="325346at2"/>
<feature type="transmembrane region" description="Helical" evidence="1">
    <location>
        <begin position="94"/>
        <end position="113"/>
    </location>
</feature>
<evidence type="ECO:0000256" key="1">
    <source>
        <dbReference type="SAM" id="Phobius"/>
    </source>
</evidence>
<proteinExistence type="predicted"/>
<keyword evidence="1" id="KW-1133">Transmembrane helix</keyword>
<feature type="transmembrane region" description="Helical" evidence="1">
    <location>
        <begin position="248"/>
        <end position="279"/>
    </location>
</feature>
<name>A0A4R9J9N5_9LEPT</name>
<keyword evidence="1" id="KW-0472">Membrane</keyword>
<dbReference type="Pfam" id="PF04134">
    <property type="entry name" value="DCC1-like"/>
    <property type="match status" value="1"/>
</dbReference>